<evidence type="ECO:0000313" key="3">
    <source>
        <dbReference type="Proteomes" id="UP000254794"/>
    </source>
</evidence>
<gene>
    <name evidence="2" type="ORF">NCTC13316_03438</name>
</gene>
<keyword evidence="1" id="KW-0732">Signal</keyword>
<proteinExistence type="predicted"/>
<keyword evidence="3" id="KW-1185">Reference proteome</keyword>
<dbReference type="RefSeq" id="WP_115332928.1">
    <property type="nucleotide sequence ID" value="NZ_CAAAHP010000008.1"/>
</dbReference>
<dbReference type="AlphaFoldDB" id="A0A378KD71"/>
<feature type="chain" id="PRO_5016963248" evidence="1">
    <location>
        <begin position="23"/>
        <end position="112"/>
    </location>
</feature>
<evidence type="ECO:0000256" key="1">
    <source>
        <dbReference type="SAM" id="SignalP"/>
    </source>
</evidence>
<organism evidence="2 3">
    <name type="scientific">Legionella busanensis</name>
    <dbReference type="NCBI Taxonomy" id="190655"/>
    <lineage>
        <taxon>Bacteria</taxon>
        <taxon>Pseudomonadati</taxon>
        <taxon>Pseudomonadota</taxon>
        <taxon>Gammaproteobacteria</taxon>
        <taxon>Legionellales</taxon>
        <taxon>Legionellaceae</taxon>
        <taxon>Legionella</taxon>
    </lineage>
</organism>
<evidence type="ECO:0000313" key="2">
    <source>
        <dbReference type="EMBL" id="STX81565.1"/>
    </source>
</evidence>
<accession>A0A378KD71</accession>
<sequence>MKRLKRLGLVVGLMLLANGTFAQNDVLNETLVRLINQINAMMPLLDEAKAEQEPHARITLHIERFTDREGRTHAGVREDLLAIRNSLIEFINEPAIAPKTIKPLALDYIGRG</sequence>
<feature type="signal peptide" evidence="1">
    <location>
        <begin position="1"/>
        <end position="22"/>
    </location>
</feature>
<dbReference type="EMBL" id="UGOD01000006">
    <property type="protein sequence ID" value="STX81565.1"/>
    <property type="molecule type" value="Genomic_DNA"/>
</dbReference>
<protein>
    <submittedName>
        <fullName evidence="2">Uncharacterized protein</fullName>
    </submittedName>
</protein>
<name>A0A378KD71_9GAMM</name>
<dbReference type="OrthoDB" id="5641743at2"/>
<reference evidence="2 3" key="1">
    <citation type="submission" date="2018-06" db="EMBL/GenBank/DDBJ databases">
        <authorList>
            <consortium name="Pathogen Informatics"/>
            <person name="Doyle S."/>
        </authorList>
    </citation>
    <scope>NUCLEOTIDE SEQUENCE [LARGE SCALE GENOMIC DNA]</scope>
    <source>
        <strain evidence="2 3">NCTC13316</strain>
    </source>
</reference>
<dbReference type="Proteomes" id="UP000254794">
    <property type="component" value="Unassembled WGS sequence"/>
</dbReference>